<dbReference type="SMART" id="SM00387">
    <property type="entry name" value="HATPase_c"/>
    <property type="match status" value="1"/>
</dbReference>
<evidence type="ECO:0000256" key="10">
    <source>
        <dbReference type="ARBA" id="ARBA00023136"/>
    </source>
</evidence>
<dbReference type="SUPFAM" id="SSF55874">
    <property type="entry name" value="ATPase domain of HSP90 chaperone/DNA topoisomerase II/histidine kinase"/>
    <property type="match status" value="1"/>
</dbReference>
<gene>
    <name evidence="13" type="ORF">CSC2_18460</name>
</gene>
<evidence type="ECO:0000313" key="13">
    <source>
        <dbReference type="EMBL" id="GFZ31320.1"/>
    </source>
</evidence>
<keyword evidence="4" id="KW-1003">Cell membrane</keyword>
<keyword evidence="9" id="KW-0902">Two-component regulatory system</keyword>
<evidence type="ECO:0000256" key="1">
    <source>
        <dbReference type="ARBA" id="ARBA00000085"/>
    </source>
</evidence>
<feature type="domain" description="Histidine kinase" evidence="12">
    <location>
        <begin position="121"/>
        <end position="344"/>
    </location>
</feature>
<feature type="transmembrane region" description="Helical" evidence="11">
    <location>
        <begin position="40"/>
        <end position="60"/>
    </location>
</feature>
<comment type="catalytic activity">
    <reaction evidence="1">
        <text>ATP + protein L-histidine = ADP + protein N-phospho-L-histidine.</text>
        <dbReference type="EC" id="2.7.13.3"/>
    </reaction>
</comment>
<dbReference type="PANTHER" id="PTHR45453">
    <property type="entry name" value="PHOSPHATE REGULON SENSOR PROTEIN PHOR"/>
    <property type="match status" value="1"/>
</dbReference>
<dbReference type="Pfam" id="PF02518">
    <property type="entry name" value="HATPase_c"/>
    <property type="match status" value="1"/>
</dbReference>
<comment type="caution">
    <text evidence="13">The sequence shown here is derived from an EMBL/GenBank/DDBJ whole genome shotgun (WGS) entry which is preliminary data.</text>
</comment>
<accession>A0ABQ1E9J8</accession>
<dbReference type="InterPro" id="IPR036890">
    <property type="entry name" value="HATPase_C_sf"/>
</dbReference>
<evidence type="ECO:0000256" key="6">
    <source>
        <dbReference type="ARBA" id="ARBA00022692"/>
    </source>
</evidence>
<evidence type="ECO:0000256" key="9">
    <source>
        <dbReference type="ARBA" id="ARBA00023012"/>
    </source>
</evidence>
<dbReference type="PRINTS" id="PR00344">
    <property type="entry name" value="BCTRLSENSOR"/>
</dbReference>
<dbReference type="Gene3D" id="3.30.565.10">
    <property type="entry name" value="Histidine kinase-like ATPase, C-terminal domain"/>
    <property type="match status" value="1"/>
</dbReference>
<dbReference type="InterPro" id="IPR050351">
    <property type="entry name" value="BphY/WalK/GraS-like"/>
</dbReference>
<evidence type="ECO:0000256" key="3">
    <source>
        <dbReference type="ARBA" id="ARBA00012438"/>
    </source>
</evidence>
<proteinExistence type="predicted"/>
<protein>
    <recommendedName>
        <fullName evidence="3">histidine kinase</fullName>
        <ecNumber evidence="3">2.7.13.3</ecNumber>
    </recommendedName>
</protein>
<dbReference type="InterPro" id="IPR004358">
    <property type="entry name" value="Sig_transdc_His_kin-like_C"/>
</dbReference>
<sequence>MKKKLIIDFLKDNLGYIVAFYASIGLVLLYYFIIEDITDIAYPILIASIIFIIFLSIQFVKFYSFHINIKESINSEKNKIFEGTNEQKYFLNILKDLQEEYLKEISRMSSDSSTYKYFISQWIHNMKTPVSIISLVLQKVRYEREGGEEESNDIDKALEEIGEENSKLQNGLEQLLNLLRMEQFVRDYEPEEVNLLNSIKELINSKKSLFIYNNVFPQIECEDAAIRVLTDEKWNKFLIEQIISNAVKYSKEEGKKKFIKFEINKFDNMVKLDVIDQGIGISKTDLNRVFEPFFTGENGRKFKGATGIGLYICEQLSKNLNHKLTIESQKSKGTKVSITYYLNTTGGVIDGGTKS</sequence>
<dbReference type="EC" id="2.7.13.3" evidence="3"/>
<keyword evidence="7 13" id="KW-0418">Kinase</keyword>
<comment type="subcellular location">
    <subcellularLocation>
        <location evidence="2">Cell membrane</location>
        <topology evidence="2">Multi-pass membrane protein</topology>
    </subcellularLocation>
</comment>
<evidence type="ECO:0000256" key="11">
    <source>
        <dbReference type="SAM" id="Phobius"/>
    </source>
</evidence>
<dbReference type="InterPro" id="IPR003594">
    <property type="entry name" value="HATPase_dom"/>
</dbReference>
<keyword evidence="14" id="KW-1185">Reference proteome</keyword>
<keyword evidence="10 11" id="KW-0472">Membrane</keyword>
<evidence type="ECO:0000313" key="14">
    <source>
        <dbReference type="Proteomes" id="UP000663802"/>
    </source>
</evidence>
<evidence type="ECO:0000256" key="4">
    <source>
        <dbReference type="ARBA" id="ARBA00022475"/>
    </source>
</evidence>
<dbReference type="RefSeq" id="WP_206869479.1">
    <property type="nucleotide sequence ID" value="NZ_BMBA01000001.1"/>
</dbReference>
<dbReference type="InterPro" id="IPR005467">
    <property type="entry name" value="His_kinase_dom"/>
</dbReference>
<feature type="transmembrane region" description="Helical" evidence="11">
    <location>
        <begin position="14"/>
        <end position="34"/>
    </location>
</feature>
<organism evidence="13 14">
    <name type="scientific">Clostridium zeae</name>
    <dbReference type="NCBI Taxonomy" id="2759022"/>
    <lineage>
        <taxon>Bacteria</taxon>
        <taxon>Bacillati</taxon>
        <taxon>Bacillota</taxon>
        <taxon>Clostridia</taxon>
        <taxon>Eubacteriales</taxon>
        <taxon>Clostridiaceae</taxon>
        <taxon>Clostridium</taxon>
    </lineage>
</organism>
<keyword evidence="6 11" id="KW-0812">Transmembrane</keyword>
<dbReference type="EMBL" id="BMBA01000001">
    <property type="protein sequence ID" value="GFZ31320.1"/>
    <property type="molecule type" value="Genomic_DNA"/>
</dbReference>
<dbReference type="PROSITE" id="PS50109">
    <property type="entry name" value="HIS_KIN"/>
    <property type="match status" value="1"/>
</dbReference>
<evidence type="ECO:0000256" key="2">
    <source>
        <dbReference type="ARBA" id="ARBA00004651"/>
    </source>
</evidence>
<keyword evidence="5" id="KW-0808">Transferase</keyword>
<name>A0ABQ1E9J8_9CLOT</name>
<keyword evidence="8 11" id="KW-1133">Transmembrane helix</keyword>
<evidence type="ECO:0000259" key="12">
    <source>
        <dbReference type="PROSITE" id="PS50109"/>
    </source>
</evidence>
<dbReference type="GO" id="GO:0016301">
    <property type="term" value="F:kinase activity"/>
    <property type="evidence" value="ECO:0007669"/>
    <property type="project" value="UniProtKB-KW"/>
</dbReference>
<dbReference type="Proteomes" id="UP000663802">
    <property type="component" value="Unassembled WGS sequence"/>
</dbReference>
<evidence type="ECO:0000256" key="7">
    <source>
        <dbReference type="ARBA" id="ARBA00022777"/>
    </source>
</evidence>
<reference evidence="13 14" key="1">
    <citation type="journal article" date="2021" name="Int. J. Syst. Evol. Microbiol.">
        <title>Clostridium zeae sp. nov., isolated from corn silage.</title>
        <authorList>
            <person name="Kobayashi H."/>
            <person name="Tanizawa Y."/>
            <person name="Yagura M."/>
            <person name="Sakamoto M."/>
            <person name="Ohkuma M."/>
            <person name="Tohno M."/>
        </authorList>
    </citation>
    <scope>NUCLEOTIDE SEQUENCE [LARGE SCALE GENOMIC DNA]</scope>
    <source>
        <strain evidence="13 14">CSC2</strain>
    </source>
</reference>
<evidence type="ECO:0000256" key="8">
    <source>
        <dbReference type="ARBA" id="ARBA00022989"/>
    </source>
</evidence>
<dbReference type="PANTHER" id="PTHR45453:SF2">
    <property type="entry name" value="HISTIDINE KINASE"/>
    <property type="match status" value="1"/>
</dbReference>
<evidence type="ECO:0000256" key="5">
    <source>
        <dbReference type="ARBA" id="ARBA00022679"/>
    </source>
</evidence>